<feature type="transmembrane region" description="Helical" evidence="1">
    <location>
        <begin position="55"/>
        <end position="76"/>
    </location>
</feature>
<feature type="transmembrane region" description="Helical" evidence="1">
    <location>
        <begin position="29"/>
        <end position="49"/>
    </location>
</feature>
<feature type="transmembrane region" description="Helical" evidence="1">
    <location>
        <begin position="169"/>
        <end position="189"/>
    </location>
</feature>
<accession>A0ABS6BBI0</accession>
<dbReference type="EMBL" id="JAHKNI010000023">
    <property type="protein sequence ID" value="MBU3067637.1"/>
    <property type="molecule type" value="Genomic_DNA"/>
</dbReference>
<reference evidence="2 3" key="1">
    <citation type="submission" date="2021-06" db="EMBL/GenBank/DDBJ databases">
        <title>Actinomycetes sequencing.</title>
        <authorList>
            <person name="Shan Q."/>
        </authorList>
    </citation>
    <scope>NUCLEOTIDE SEQUENCE [LARGE SCALE GENOMIC DNA]</scope>
    <source>
        <strain evidence="2 3">NEAU-G5</strain>
    </source>
</reference>
<feature type="transmembrane region" description="Helical" evidence="1">
    <location>
        <begin position="226"/>
        <end position="245"/>
    </location>
</feature>
<sequence length="278" mass="28678">MDVLILRVALPVMTILVITALQRRLGHRLGGRVAGLPLYSFPFLAIILITDGRTAAAQAAAGVASGLLVVVVFGVGYGRLGHRLRSPLAAVVVTLGIIGAALVLVAAIGSAPVMAVLVVVATAAGLLMWPPVAAPASTAKPARWELPVRMLVIASIMVCLTEFEPVLGAHLAGLLACAPVGLWIITLTTHRRAGFPAAENLLNGALHSCPGTLAFALTLAYGLRPWGAAAFGIALIGLFAMDHLFRRLVGWGRNTLQAGVSGHRSAVLESAAAGGLRR</sequence>
<feature type="transmembrane region" description="Helical" evidence="1">
    <location>
        <begin position="114"/>
        <end position="134"/>
    </location>
</feature>
<dbReference type="Proteomes" id="UP000733379">
    <property type="component" value="Unassembled WGS sequence"/>
</dbReference>
<dbReference type="RefSeq" id="WP_215923709.1">
    <property type="nucleotide sequence ID" value="NZ_JAHKNI010000023.1"/>
</dbReference>
<name>A0ABS6BBI0_9NOCA</name>
<comment type="caution">
    <text evidence="2">The sequence shown here is derived from an EMBL/GenBank/DDBJ whole genome shotgun (WGS) entry which is preliminary data.</text>
</comment>
<organism evidence="2 3">
    <name type="scientific">Nocardia albiluteola</name>
    <dbReference type="NCBI Taxonomy" id="2842303"/>
    <lineage>
        <taxon>Bacteria</taxon>
        <taxon>Bacillati</taxon>
        <taxon>Actinomycetota</taxon>
        <taxon>Actinomycetes</taxon>
        <taxon>Mycobacteriales</taxon>
        <taxon>Nocardiaceae</taxon>
        <taxon>Nocardia</taxon>
    </lineage>
</organism>
<keyword evidence="1" id="KW-1133">Transmembrane helix</keyword>
<keyword evidence="1" id="KW-0472">Membrane</keyword>
<evidence type="ECO:0000313" key="3">
    <source>
        <dbReference type="Proteomes" id="UP000733379"/>
    </source>
</evidence>
<proteinExistence type="predicted"/>
<evidence type="ECO:0000256" key="1">
    <source>
        <dbReference type="SAM" id="Phobius"/>
    </source>
</evidence>
<feature type="transmembrane region" description="Helical" evidence="1">
    <location>
        <begin position="6"/>
        <end position="22"/>
    </location>
</feature>
<feature type="transmembrane region" description="Helical" evidence="1">
    <location>
        <begin position="88"/>
        <end position="108"/>
    </location>
</feature>
<keyword evidence="3" id="KW-1185">Reference proteome</keyword>
<keyword evidence="1" id="KW-0812">Transmembrane</keyword>
<gene>
    <name evidence="2" type="ORF">KO481_39725</name>
</gene>
<evidence type="ECO:0000313" key="2">
    <source>
        <dbReference type="EMBL" id="MBU3067637.1"/>
    </source>
</evidence>
<protein>
    <submittedName>
        <fullName evidence="2">Uncharacterized protein</fullName>
    </submittedName>
</protein>